<organism evidence="8 9">
    <name type="scientific">Paracoccus onubensis</name>
    <dbReference type="NCBI Taxonomy" id="1675788"/>
    <lineage>
        <taxon>Bacteria</taxon>
        <taxon>Pseudomonadati</taxon>
        <taxon>Pseudomonadota</taxon>
        <taxon>Alphaproteobacteria</taxon>
        <taxon>Rhodobacterales</taxon>
        <taxon>Paracoccaceae</taxon>
        <taxon>Paracoccus</taxon>
    </lineage>
</organism>
<dbReference type="AlphaFoldDB" id="A0A418T2I5"/>
<dbReference type="GO" id="GO:0036348">
    <property type="term" value="F:hydantoin racemase activity"/>
    <property type="evidence" value="ECO:0007669"/>
    <property type="project" value="UniProtKB-EC"/>
</dbReference>
<comment type="catalytic activity">
    <reaction evidence="6">
        <text>D-5-isobutylhydantoin = L-5-isobutylhydantoin</text>
        <dbReference type="Rhea" id="RHEA:84231"/>
        <dbReference type="ChEBI" id="CHEBI:233609"/>
        <dbReference type="ChEBI" id="CHEBI:233610"/>
    </reaction>
</comment>
<evidence type="ECO:0000313" key="9">
    <source>
        <dbReference type="Proteomes" id="UP000284202"/>
    </source>
</evidence>
<dbReference type="EMBL" id="QZCG01000003">
    <property type="protein sequence ID" value="RJE87409.1"/>
    <property type="molecule type" value="Genomic_DNA"/>
</dbReference>
<proteinExistence type="inferred from homology"/>
<dbReference type="RefSeq" id="WP_119747128.1">
    <property type="nucleotide sequence ID" value="NZ_QZCG01000003.1"/>
</dbReference>
<dbReference type="PANTHER" id="PTHR28047:SF5">
    <property type="entry name" value="PROTEIN DCG1"/>
    <property type="match status" value="1"/>
</dbReference>
<accession>A0A418T2I5</accession>
<evidence type="ECO:0000256" key="5">
    <source>
        <dbReference type="ARBA" id="ARBA00093199"/>
    </source>
</evidence>
<dbReference type="PANTHER" id="PTHR28047">
    <property type="entry name" value="PROTEIN DCG1"/>
    <property type="match status" value="1"/>
</dbReference>
<comment type="catalytic activity">
    <reaction evidence="5">
        <text>D-5-benzylhydantoin = L-5-benzylhydantoin</text>
        <dbReference type="Rhea" id="RHEA:83991"/>
        <dbReference type="ChEBI" id="CHEBI:176864"/>
        <dbReference type="ChEBI" id="CHEBI:233540"/>
    </reaction>
</comment>
<gene>
    <name evidence="8" type="ORF">D3P04_05970</name>
</gene>
<name>A0A418T2I5_9RHOB</name>
<dbReference type="Proteomes" id="UP000284202">
    <property type="component" value="Unassembled WGS sequence"/>
</dbReference>
<evidence type="ECO:0000256" key="4">
    <source>
        <dbReference type="ARBA" id="ARBA00067972"/>
    </source>
</evidence>
<evidence type="ECO:0000256" key="7">
    <source>
        <dbReference type="SAM" id="MobiDB-lite"/>
    </source>
</evidence>
<protein>
    <recommendedName>
        <fullName evidence="4">Hydantoin racemase</fullName>
        <ecNumber evidence="3">5.1.99.5</ecNumber>
    </recommendedName>
</protein>
<feature type="region of interest" description="Disordered" evidence="7">
    <location>
        <begin position="234"/>
        <end position="254"/>
    </location>
</feature>
<reference evidence="9" key="1">
    <citation type="submission" date="2018-09" db="EMBL/GenBank/DDBJ databases">
        <title>Acidovorax cavernicola nov. sp. isolated from Gruta de las Maravillas (Aracena, Spain).</title>
        <authorList>
            <person name="Jurado V."/>
            <person name="Gutierrez-Patricio S."/>
            <person name="Gonzalez-Pimentel J.L."/>
            <person name="Miller A.Z."/>
            <person name="Laiz L."/>
            <person name="Saiz-Jimenez C."/>
        </authorList>
    </citation>
    <scope>NUCLEOTIDE SEQUENCE [LARGE SCALE GENOMIC DNA]</scope>
    <source>
        <strain evidence="9">1011MAR3C25</strain>
    </source>
</reference>
<dbReference type="InterPro" id="IPR015942">
    <property type="entry name" value="Asp/Glu/hydantoin_racemase"/>
</dbReference>
<comment type="similarity">
    <text evidence="1">Belongs to the HyuE racemase family.</text>
</comment>
<evidence type="ECO:0000256" key="1">
    <source>
        <dbReference type="ARBA" id="ARBA00038414"/>
    </source>
</evidence>
<dbReference type="OrthoDB" id="9791723at2"/>
<dbReference type="Gene3D" id="3.40.50.12500">
    <property type="match status" value="1"/>
</dbReference>
<sequence length="254" mass="26700">MRILLINPNATVSMTEQAARSALQVVLPTTRLAVATGQGAPQSIEGFTDEAMSVPGMLAQIRSAEAQGAQATVIVCFDDPGLDAAREVAAGPVIGICQAGIQAAMILAKRFSIITTLPRSVPAIEELVQRYGAHRHCRKVRCINLPVLELEADMGNAYDLLLSEIRRARDEDGAEAVVLGCAGMSELAPALFEATGVVVIDGVIVGVKIAEALLGAGLRTSKINAYDFPRQKIESGRRGGPATNDVQTAQEVGN</sequence>
<dbReference type="InterPro" id="IPR052186">
    <property type="entry name" value="Hydantoin_racemase-like"/>
</dbReference>
<comment type="catalytic activity">
    <reaction evidence="2">
        <text>a D-5-monosubstituted hydantoin = a L-5-monosubstituted hydantoin</text>
        <dbReference type="Rhea" id="RHEA:46624"/>
        <dbReference type="ChEBI" id="CHEBI:86339"/>
        <dbReference type="ChEBI" id="CHEBI:86340"/>
        <dbReference type="EC" id="5.1.99.5"/>
    </reaction>
</comment>
<dbReference type="GO" id="GO:0047661">
    <property type="term" value="F:amino-acid racemase activity"/>
    <property type="evidence" value="ECO:0007669"/>
    <property type="project" value="InterPro"/>
</dbReference>
<keyword evidence="9" id="KW-1185">Reference proteome</keyword>
<evidence type="ECO:0000256" key="2">
    <source>
        <dbReference type="ARBA" id="ARBA00051635"/>
    </source>
</evidence>
<comment type="caution">
    <text evidence="8">The sequence shown here is derived from an EMBL/GenBank/DDBJ whole genome shotgun (WGS) entry which is preliminary data.</text>
</comment>
<dbReference type="EC" id="5.1.99.5" evidence="3"/>
<evidence type="ECO:0000313" key="8">
    <source>
        <dbReference type="EMBL" id="RJE87409.1"/>
    </source>
</evidence>
<dbReference type="InterPro" id="IPR053714">
    <property type="entry name" value="Iso_Racemase_Enz_sf"/>
</dbReference>
<evidence type="ECO:0000256" key="3">
    <source>
        <dbReference type="ARBA" id="ARBA00066406"/>
    </source>
</evidence>
<dbReference type="FunFam" id="3.40.50.12500:FF:000001">
    <property type="entry name" value="Putative hydantoin racemase"/>
    <property type="match status" value="1"/>
</dbReference>
<feature type="compositionally biased region" description="Polar residues" evidence="7">
    <location>
        <begin position="244"/>
        <end position="254"/>
    </location>
</feature>
<evidence type="ECO:0000256" key="6">
    <source>
        <dbReference type="ARBA" id="ARBA00093234"/>
    </source>
</evidence>
<dbReference type="Pfam" id="PF01177">
    <property type="entry name" value="Asp_Glu_race"/>
    <property type="match status" value="1"/>
</dbReference>